<feature type="transmembrane region" description="Helical" evidence="1">
    <location>
        <begin position="18"/>
        <end position="37"/>
    </location>
</feature>
<dbReference type="Proteomes" id="UP001056535">
    <property type="component" value="Chromosome"/>
</dbReference>
<proteinExistence type="predicted"/>
<dbReference type="EMBL" id="CP099490">
    <property type="protein sequence ID" value="USQ75320.1"/>
    <property type="molecule type" value="Genomic_DNA"/>
</dbReference>
<name>A0ABY4YGD6_9MICO</name>
<accession>A0ABY4YGD6</accession>
<evidence type="ECO:0000256" key="1">
    <source>
        <dbReference type="SAM" id="Phobius"/>
    </source>
</evidence>
<protein>
    <submittedName>
        <fullName evidence="2">Pilus assembly protein</fullName>
    </submittedName>
</protein>
<sequence>MSRLGAALRADDHERGSMLVETAFLLVLVMLPLFYLVGTLGRLQAGAYAVSAAAREGGRTFVASADDPSGHAAASSAASMVMDAHGFTPQEGSITVVCEASPCLTPGGVVRVDAVVTVELPLIPDFLRGALPTSIPLSSSHVAPVDEFRES</sequence>
<keyword evidence="3" id="KW-1185">Reference proteome</keyword>
<keyword evidence="1" id="KW-1133">Transmembrane helix</keyword>
<reference evidence="2" key="1">
    <citation type="submission" date="2022-06" db="EMBL/GenBank/DDBJ databases">
        <title>Ornithinimicrobium JY.X270.</title>
        <authorList>
            <person name="Huang Y."/>
        </authorList>
    </citation>
    <scope>NUCLEOTIDE SEQUENCE</scope>
    <source>
        <strain evidence="2">JY.X270</strain>
    </source>
</reference>
<keyword evidence="1" id="KW-0472">Membrane</keyword>
<keyword evidence="1" id="KW-0812">Transmembrane</keyword>
<evidence type="ECO:0000313" key="2">
    <source>
        <dbReference type="EMBL" id="USQ75320.1"/>
    </source>
</evidence>
<gene>
    <name evidence="2" type="ORF">NF557_11890</name>
</gene>
<evidence type="ECO:0000313" key="3">
    <source>
        <dbReference type="Proteomes" id="UP001056535"/>
    </source>
</evidence>
<organism evidence="2 3">
    <name type="scientific">Ornithinimicrobium cryptoxanthini</name>
    <dbReference type="NCBI Taxonomy" id="2934161"/>
    <lineage>
        <taxon>Bacteria</taxon>
        <taxon>Bacillati</taxon>
        <taxon>Actinomycetota</taxon>
        <taxon>Actinomycetes</taxon>
        <taxon>Micrococcales</taxon>
        <taxon>Ornithinimicrobiaceae</taxon>
        <taxon>Ornithinimicrobium</taxon>
    </lineage>
</organism>
<dbReference type="RefSeq" id="WP_252619613.1">
    <property type="nucleotide sequence ID" value="NZ_CP099490.1"/>
</dbReference>